<feature type="domain" description="SIS" evidence="5">
    <location>
        <begin position="137"/>
        <end position="276"/>
    </location>
</feature>
<keyword evidence="1" id="KW-0805">Transcription regulation</keyword>
<dbReference type="CDD" id="cd05013">
    <property type="entry name" value="SIS_RpiR"/>
    <property type="match status" value="1"/>
</dbReference>
<protein>
    <submittedName>
        <fullName evidence="6">Transcriptional regulator HexR</fullName>
    </submittedName>
</protein>
<dbReference type="GO" id="GO:0003677">
    <property type="term" value="F:DNA binding"/>
    <property type="evidence" value="ECO:0007669"/>
    <property type="project" value="UniProtKB-KW"/>
</dbReference>
<dbReference type="EMBL" id="CP045871">
    <property type="protein sequence ID" value="QGG79795.1"/>
    <property type="molecule type" value="Genomic_DNA"/>
</dbReference>
<dbReference type="InterPro" id="IPR046348">
    <property type="entry name" value="SIS_dom_sf"/>
</dbReference>
<dbReference type="PROSITE" id="PS51071">
    <property type="entry name" value="HTH_RPIR"/>
    <property type="match status" value="1"/>
</dbReference>
<reference evidence="6 7" key="1">
    <citation type="submission" date="2019-11" db="EMBL/GenBank/DDBJ databases">
        <authorList>
            <person name="Khan S.A."/>
            <person name="Jeon C.O."/>
            <person name="Chun B.H."/>
        </authorList>
    </citation>
    <scope>NUCLEOTIDE SEQUENCE [LARGE SCALE GENOMIC DNA]</scope>
    <source>
        <strain evidence="6 7">IMCC 1097</strain>
    </source>
</reference>
<dbReference type="InterPro" id="IPR047640">
    <property type="entry name" value="RpiR-like"/>
</dbReference>
<dbReference type="Pfam" id="PF01380">
    <property type="entry name" value="SIS"/>
    <property type="match status" value="1"/>
</dbReference>
<proteinExistence type="predicted"/>
<dbReference type="FunFam" id="1.10.10.10:FF:000060">
    <property type="entry name" value="DNA-binding transcriptional regulator HexR"/>
    <property type="match status" value="1"/>
</dbReference>
<evidence type="ECO:0000256" key="1">
    <source>
        <dbReference type="ARBA" id="ARBA00023015"/>
    </source>
</evidence>
<dbReference type="GO" id="GO:1901135">
    <property type="term" value="P:carbohydrate derivative metabolic process"/>
    <property type="evidence" value="ECO:0007669"/>
    <property type="project" value="InterPro"/>
</dbReference>
<evidence type="ECO:0000259" key="4">
    <source>
        <dbReference type="PROSITE" id="PS51071"/>
    </source>
</evidence>
<feature type="domain" description="HTH rpiR-type" evidence="4">
    <location>
        <begin position="17"/>
        <end position="93"/>
    </location>
</feature>
<dbReference type="Gene3D" id="3.40.50.10490">
    <property type="entry name" value="Glucose-6-phosphate isomerase like protein, domain 1"/>
    <property type="match status" value="1"/>
</dbReference>
<evidence type="ECO:0000313" key="6">
    <source>
        <dbReference type="EMBL" id="QGG79795.1"/>
    </source>
</evidence>
<evidence type="ECO:0000256" key="3">
    <source>
        <dbReference type="ARBA" id="ARBA00023163"/>
    </source>
</evidence>
<evidence type="ECO:0000256" key="2">
    <source>
        <dbReference type="ARBA" id="ARBA00023125"/>
    </source>
</evidence>
<dbReference type="NCBIfam" id="NF008451">
    <property type="entry name" value="PRK11302.1"/>
    <property type="match status" value="1"/>
</dbReference>
<name>A0A5Q2QFM4_9GAMM</name>
<dbReference type="PANTHER" id="PTHR30514">
    <property type="entry name" value="GLUCOKINASE"/>
    <property type="match status" value="1"/>
</dbReference>
<organism evidence="6 7">
    <name type="scientific">Litorivicinus lipolyticus</name>
    <dbReference type="NCBI Taxonomy" id="418701"/>
    <lineage>
        <taxon>Bacteria</taxon>
        <taxon>Pseudomonadati</taxon>
        <taxon>Pseudomonadota</taxon>
        <taxon>Gammaproteobacteria</taxon>
        <taxon>Oceanospirillales</taxon>
        <taxon>Litorivicinaceae</taxon>
        <taxon>Litorivicinus</taxon>
    </lineage>
</organism>
<dbReference type="PROSITE" id="PS51464">
    <property type="entry name" value="SIS"/>
    <property type="match status" value="1"/>
</dbReference>
<keyword evidence="3" id="KW-0804">Transcription</keyword>
<evidence type="ECO:0000259" key="5">
    <source>
        <dbReference type="PROSITE" id="PS51464"/>
    </source>
</evidence>
<dbReference type="SUPFAM" id="SSF46689">
    <property type="entry name" value="Homeodomain-like"/>
    <property type="match status" value="1"/>
</dbReference>
<gene>
    <name evidence="6" type="primary">hexR</name>
    <name evidence="6" type="ORF">GH975_04090</name>
</gene>
<dbReference type="SUPFAM" id="SSF53697">
    <property type="entry name" value="SIS domain"/>
    <property type="match status" value="1"/>
</dbReference>
<keyword evidence="7" id="KW-1185">Reference proteome</keyword>
<dbReference type="OrthoDB" id="257751at2"/>
<dbReference type="KEGG" id="llp:GH975_04090"/>
<dbReference type="RefSeq" id="WP_153713299.1">
    <property type="nucleotide sequence ID" value="NZ_CP045871.1"/>
</dbReference>
<dbReference type="InterPro" id="IPR036388">
    <property type="entry name" value="WH-like_DNA-bd_sf"/>
</dbReference>
<dbReference type="PANTHER" id="PTHR30514:SF1">
    <property type="entry name" value="HTH-TYPE TRANSCRIPTIONAL REGULATOR HEXR-RELATED"/>
    <property type="match status" value="1"/>
</dbReference>
<sequence>MGKARIEVYFRTIVRERSVLDRIQQQKDGLNRSEKKVAEVILQDPQAAIRSSIAALAKLAGVSEPTVNRFCRSFDAKGFPDFKLALAQSLASGTPYVSQVVDPDDSASEYSDKIFAASSAALEKARRQLAPSDVEKAVDMLIQARQILFFGMGASAAVAQDAQHKFFRFNIPVLAYSDSLMQRMHSAALHTGDVVVAISHTGRTRGIVSAAKIAREAGAHVLALTLDGSPLSKVASLTLSVEPPENTDIYLPMVSRLVQLTLLDVLATGVILKRGPDFAEHLLKVKNAIRDTRLSDIE</sequence>
<dbReference type="InterPro" id="IPR035472">
    <property type="entry name" value="RpiR-like_SIS"/>
</dbReference>
<dbReference type="AlphaFoldDB" id="A0A5Q2QFM4"/>
<dbReference type="Proteomes" id="UP000388235">
    <property type="component" value="Chromosome"/>
</dbReference>
<dbReference type="Pfam" id="PF01418">
    <property type="entry name" value="HTH_6"/>
    <property type="match status" value="1"/>
</dbReference>
<dbReference type="InterPro" id="IPR000281">
    <property type="entry name" value="HTH_RpiR"/>
</dbReference>
<dbReference type="Gene3D" id="1.10.10.10">
    <property type="entry name" value="Winged helix-like DNA-binding domain superfamily/Winged helix DNA-binding domain"/>
    <property type="match status" value="1"/>
</dbReference>
<accession>A0A5Q2QFM4</accession>
<dbReference type="InterPro" id="IPR009057">
    <property type="entry name" value="Homeodomain-like_sf"/>
</dbReference>
<evidence type="ECO:0000313" key="7">
    <source>
        <dbReference type="Proteomes" id="UP000388235"/>
    </source>
</evidence>
<dbReference type="GO" id="GO:0097367">
    <property type="term" value="F:carbohydrate derivative binding"/>
    <property type="evidence" value="ECO:0007669"/>
    <property type="project" value="InterPro"/>
</dbReference>
<keyword evidence="2" id="KW-0238">DNA-binding</keyword>
<dbReference type="GO" id="GO:0003700">
    <property type="term" value="F:DNA-binding transcription factor activity"/>
    <property type="evidence" value="ECO:0007669"/>
    <property type="project" value="InterPro"/>
</dbReference>
<dbReference type="InterPro" id="IPR001347">
    <property type="entry name" value="SIS_dom"/>
</dbReference>